<dbReference type="Gene3D" id="1.25.40.390">
    <property type="match status" value="1"/>
</dbReference>
<dbReference type="SUPFAM" id="SSF48452">
    <property type="entry name" value="TPR-like"/>
    <property type="match status" value="1"/>
</dbReference>
<dbReference type="AlphaFoldDB" id="A0A2T5J6U0"/>
<dbReference type="RefSeq" id="WP_107829598.1">
    <property type="nucleotide sequence ID" value="NZ_CP160205.1"/>
</dbReference>
<accession>A0A2T5J6U0</accession>
<keyword evidence="5" id="KW-0998">Cell outer membrane</keyword>
<keyword evidence="3" id="KW-0732">Signal</keyword>
<comment type="similarity">
    <text evidence="2">Belongs to the SusD family.</text>
</comment>
<feature type="domain" description="RagB/SusD" evidence="6">
    <location>
        <begin position="350"/>
        <end position="620"/>
    </location>
</feature>
<name>A0A2T5J6U0_9SPHI</name>
<gene>
    <name evidence="8" type="ORF">C8P68_10685</name>
</gene>
<sequence length="634" mass="70955">MRTLNKNIIAGLVMAAVALVTDGCTKRSELDPQTLSNFSPDNTLNSPAAFKAALEAMNANVRIEFFGDSAPMLTESIFTDSGVEGTTDKTTPAQDLNVRITPTANLDSDDYNKIGRYWYIWWSGVHYANTVISRIDNAKWPTQAARNAVLGAAYFHRAYCYYRLTHQFGDVPLILKEETGVVTNYFSTQRIVILKQMKTDMELAVTYLTDGVDKGEVSKGAAYHLLAKIDLALGLFDDAITATTAVINGPYHLMTSRFGIVASDATRNVIWDLHRPDNKSLANNTEALYNVIDRESLEGAYDHGSQIMRNIVPMWHNGSILTPINHKPGIVDAVTAQYPLTLWYGRGIGRARATSYATQAIWKNAGGDLRHAPGNWMNMTDLVFNNPDLNNSAKPDYDPSEYGQHLTQWTDADAKVPGKVFKNGPADSIRAWFSWPHYKVFVNPGGGNTAIDKWWTPPRGTNTDWYVFRLAETYLLRAEAYVWKGQTAQAMADLNVVRARAQATLLTDPSQVNIGTILDERQRELYWEEPRKTELTRIAFIFAQTGIPAYNGKTYNVASFSTNNFFYDRIMEKNDFYRNPNVVTNSGNHFTISPYHVLWPIPQADINLNVNGHINQNKGYSGSESNVAPLDKVQ</sequence>
<feature type="domain" description="SusD-like N-terminal" evidence="7">
    <location>
        <begin position="39"/>
        <end position="231"/>
    </location>
</feature>
<evidence type="ECO:0000259" key="6">
    <source>
        <dbReference type="Pfam" id="PF07980"/>
    </source>
</evidence>
<dbReference type="Pfam" id="PF14322">
    <property type="entry name" value="SusD-like_3"/>
    <property type="match status" value="1"/>
</dbReference>
<dbReference type="Proteomes" id="UP000244168">
    <property type="component" value="Unassembled WGS sequence"/>
</dbReference>
<dbReference type="OrthoDB" id="5694214at2"/>
<evidence type="ECO:0000259" key="7">
    <source>
        <dbReference type="Pfam" id="PF14322"/>
    </source>
</evidence>
<keyword evidence="9" id="KW-1185">Reference proteome</keyword>
<proteinExistence type="inferred from homology"/>
<protein>
    <submittedName>
        <fullName evidence="8">Putative outer membrane starch-binding protein</fullName>
    </submittedName>
</protein>
<evidence type="ECO:0000313" key="9">
    <source>
        <dbReference type="Proteomes" id="UP000244168"/>
    </source>
</evidence>
<comment type="caution">
    <text evidence="8">The sequence shown here is derived from an EMBL/GenBank/DDBJ whole genome shotgun (WGS) entry which is preliminary data.</text>
</comment>
<dbReference type="InterPro" id="IPR012944">
    <property type="entry name" value="SusD_RagB_dom"/>
</dbReference>
<evidence type="ECO:0000256" key="4">
    <source>
        <dbReference type="ARBA" id="ARBA00023136"/>
    </source>
</evidence>
<evidence type="ECO:0000313" key="8">
    <source>
        <dbReference type="EMBL" id="PTQ94875.1"/>
    </source>
</evidence>
<dbReference type="InterPro" id="IPR011990">
    <property type="entry name" value="TPR-like_helical_dom_sf"/>
</dbReference>
<dbReference type="Pfam" id="PF07980">
    <property type="entry name" value="SusD_RagB"/>
    <property type="match status" value="1"/>
</dbReference>
<evidence type="ECO:0000256" key="2">
    <source>
        <dbReference type="ARBA" id="ARBA00006275"/>
    </source>
</evidence>
<reference evidence="8 9" key="1">
    <citation type="submission" date="2018-04" db="EMBL/GenBank/DDBJ databases">
        <title>Genomic Encyclopedia of Archaeal and Bacterial Type Strains, Phase II (KMG-II): from individual species to whole genera.</title>
        <authorList>
            <person name="Goeker M."/>
        </authorList>
    </citation>
    <scope>NUCLEOTIDE SEQUENCE [LARGE SCALE GENOMIC DNA]</scope>
    <source>
        <strain evidence="8 9">DSM 26809</strain>
    </source>
</reference>
<comment type="subcellular location">
    <subcellularLocation>
        <location evidence="1">Cell outer membrane</location>
    </subcellularLocation>
</comment>
<dbReference type="GO" id="GO:0009279">
    <property type="term" value="C:cell outer membrane"/>
    <property type="evidence" value="ECO:0007669"/>
    <property type="project" value="UniProtKB-SubCell"/>
</dbReference>
<dbReference type="EMBL" id="QAOQ01000006">
    <property type="protein sequence ID" value="PTQ94875.1"/>
    <property type="molecule type" value="Genomic_DNA"/>
</dbReference>
<evidence type="ECO:0000256" key="3">
    <source>
        <dbReference type="ARBA" id="ARBA00022729"/>
    </source>
</evidence>
<evidence type="ECO:0000256" key="1">
    <source>
        <dbReference type="ARBA" id="ARBA00004442"/>
    </source>
</evidence>
<keyword evidence="4" id="KW-0472">Membrane</keyword>
<dbReference type="InterPro" id="IPR033985">
    <property type="entry name" value="SusD-like_N"/>
</dbReference>
<organism evidence="8 9">
    <name type="scientific">Mucilaginibacter yixingensis</name>
    <dbReference type="NCBI Taxonomy" id="1295612"/>
    <lineage>
        <taxon>Bacteria</taxon>
        <taxon>Pseudomonadati</taxon>
        <taxon>Bacteroidota</taxon>
        <taxon>Sphingobacteriia</taxon>
        <taxon>Sphingobacteriales</taxon>
        <taxon>Sphingobacteriaceae</taxon>
        <taxon>Mucilaginibacter</taxon>
    </lineage>
</organism>
<evidence type="ECO:0000256" key="5">
    <source>
        <dbReference type="ARBA" id="ARBA00023237"/>
    </source>
</evidence>